<feature type="compositionally biased region" description="Polar residues" evidence="1">
    <location>
        <begin position="9"/>
        <end position="25"/>
    </location>
</feature>
<keyword evidence="3" id="KW-1185">Reference proteome</keyword>
<sequence length="425" mass="45760">MAMFVASPSKHTISNPPKPNASESHILSLKDDGQRVNEFVPEGLPEVSRFGQRGHRETASGNDAADTSMRASRWLGSVLSPASPILPTYPQPVRVPTPPGLPSFGTVEAVRSTAQFPAHSAPYNGQSQQYSCDGNSADGNRIESYGEWLRRFFGISSSSAIQPRRQACVAVGPGDGTVVQGCFPNRHSAHGVGASGRLDDHPFHRRNLSVAQCDGIDKGGAAVRAGPSDMEHRSGIKQQSSVHSGDHEPAFRSQFLSNSISPGPSYLMALQSATTFASPADRRALEQGARRTLIGDMPTVLASEPSSGCSLTQTRSMTEPSIHEGCVMLEHQHRTSKIVNSYLRCCSKARNEQDTIISVNTASNDTYATAQSRVLDDSAANSQGKQGTAHDLGCYCSNMWTSFRAFITSRNYGSSSWLEQTQEPF</sequence>
<evidence type="ECO:0000313" key="3">
    <source>
        <dbReference type="Proteomes" id="UP000326198"/>
    </source>
</evidence>
<evidence type="ECO:0000313" key="2">
    <source>
        <dbReference type="EMBL" id="KAE8377765.1"/>
    </source>
</evidence>
<name>A0A5N7B7N5_9EURO</name>
<organism evidence="2 3">
    <name type="scientific">Aspergillus bertholletiae</name>
    <dbReference type="NCBI Taxonomy" id="1226010"/>
    <lineage>
        <taxon>Eukaryota</taxon>
        <taxon>Fungi</taxon>
        <taxon>Dikarya</taxon>
        <taxon>Ascomycota</taxon>
        <taxon>Pezizomycotina</taxon>
        <taxon>Eurotiomycetes</taxon>
        <taxon>Eurotiomycetidae</taxon>
        <taxon>Eurotiales</taxon>
        <taxon>Aspergillaceae</taxon>
        <taxon>Aspergillus</taxon>
        <taxon>Aspergillus subgen. Circumdati</taxon>
    </lineage>
</organism>
<feature type="non-terminal residue" evidence="2">
    <location>
        <position position="1"/>
    </location>
</feature>
<dbReference type="Proteomes" id="UP000326198">
    <property type="component" value="Unassembled WGS sequence"/>
</dbReference>
<dbReference type="EMBL" id="ML736218">
    <property type="protein sequence ID" value="KAE8377765.1"/>
    <property type="molecule type" value="Genomic_DNA"/>
</dbReference>
<protein>
    <submittedName>
        <fullName evidence="2">Uncharacterized protein</fullName>
    </submittedName>
</protein>
<dbReference type="AlphaFoldDB" id="A0A5N7B7N5"/>
<accession>A0A5N7B7N5</accession>
<dbReference type="OrthoDB" id="4157036at2759"/>
<proteinExistence type="predicted"/>
<feature type="region of interest" description="Disordered" evidence="1">
    <location>
        <begin position="1"/>
        <end position="25"/>
    </location>
</feature>
<reference evidence="2 3" key="1">
    <citation type="submission" date="2019-04" db="EMBL/GenBank/DDBJ databases">
        <title>Friends and foes A comparative genomics studyof 23 Aspergillus species from section Flavi.</title>
        <authorList>
            <consortium name="DOE Joint Genome Institute"/>
            <person name="Kjaerbolling I."/>
            <person name="Vesth T."/>
            <person name="Frisvad J.C."/>
            <person name="Nybo J.L."/>
            <person name="Theobald S."/>
            <person name="Kildgaard S."/>
            <person name="Isbrandt T."/>
            <person name="Kuo A."/>
            <person name="Sato A."/>
            <person name="Lyhne E.K."/>
            <person name="Kogle M.E."/>
            <person name="Wiebenga A."/>
            <person name="Kun R.S."/>
            <person name="Lubbers R.J."/>
            <person name="Makela M.R."/>
            <person name="Barry K."/>
            <person name="Chovatia M."/>
            <person name="Clum A."/>
            <person name="Daum C."/>
            <person name="Haridas S."/>
            <person name="He G."/>
            <person name="LaButti K."/>
            <person name="Lipzen A."/>
            <person name="Mondo S."/>
            <person name="Riley R."/>
            <person name="Salamov A."/>
            <person name="Simmons B.A."/>
            <person name="Magnuson J.K."/>
            <person name="Henrissat B."/>
            <person name="Mortensen U.H."/>
            <person name="Larsen T.O."/>
            <person name="Devries R.P."/>
            <person name="Grigoriev I.V."/>
            <person name="Machida M."/>
            <person name="Baker S.E."/>
            <person name="Andersen M.R."/>
        </authorList>
    </citation>
    <scope>NUCLEOTIDE SEQUENCE [LARGE SCALE GENOMIC DNA]</scope>
    <source>
        <strain evidence="2 3">IBT 29228</strain>
    </source>
</reference>
<gene>
    <name evidence="2" type="ORF">BDV26DRAFT_304771</name>
</gene>
<evidence type="ECO:0000256" key="1">
    <source>
        <dbReference type="SAM" id="MobiDB-lite"/>
    </source>
</evidence>